<keyword evidence="8" id="KW-1185">Reference proteome</keyword>
<dbReference type="CDD" id="cd07995">
    <property type="entry name" value="TPK"/>
    <property type="match status" value="1"/>
</dbReference>
<dbReference type="InterPro" id="IPR007373">
    <property type="entry name" value="Thiamin_PyroPKinase_B1-bd"/>
</dbReference>
<dbReference type="PANTHER" id="PTHR41299">
    <property type="entry name" value="THIAMINE PYROPHOSPHOKINASE"/>
    <property type="match status" value="1"/>
</dbReference>
<dbReference type="InterPro" id="IPR053149">
    <property type="entry name" value="TPK"/>
</dbReference>
<dbReference type="AlphaFoldDB" id="A0A1Y4LUW0"/>
<organism evidence="7 8">
    <name type="scientific">Faecalitalea cylindroides</name>
    <dbReference type="NCBI Taxonomy" id="39483"/>
    <lineage>
        <taxon>Bacteria</taxon>
        <taxon>Bacillati</taxon>
        <taxon>Bacillota</taxon>
        <taxon>Erysipelotrichia</taxon>
        <taxon>Erysipelotrichales</taxon>
        <taxon>Erysipelotrichaceae</taxon>
        <taxon>Faecalitalea</taxon>
    </lineage>
</organism>
<evidence type="ECO:0000313" key="7">
    <source>
        <dbReference type="EMBL" id="OUP59389.1"/>
    </source>
</evidence>
<dbReference type="NCBIfam" id="TIGR01378">
    <property type="entry name" value="thi_PPkinase"/>
    <property type="match status" value="1"/>
</dbReference>
<dbReference type="PANTHER" id="PTHR41299:SF1">
    <property type="entry name" value="THIAMINE PYROPHOSPHOKINASE"/>
    <property type="match status" value="1"/>
</dbReference>
<comment type="caution">
    <text evidence="7">The sequence shown here is derived from an EMBL/GenBank/DDBJ whole genome shotgun (WGS) entry which is preliminary data.</text>
</comment>
<dbReference type="InterPro" id="IPR007371">
    <property type="entry name" value="TPK_catalytic"/>
</dbReference>
<protein>
    <recommendedName>
        <fullName evidence="5">Thiamine diphosphokinase</fullName>
        <ecNumber evidence="5">2.7.6.2</ecNumber>
    </recommendedName>
</protein>
<evidence type="ECO:0000256" key="3">
    <source>
        <dbReference type="ARBA" id="ARBA00022777"/>
    </source>
</evidence>
<dbReference type="EC" id="2.7.6.2" evidence="5"/>
<dbReference type="SUPFAM" id="SSF63862">
    <property type="entry name" value="Thiamin pyrophosphokinase, substrate-binding domain"/>
    <property type="match status" value="1"/>
</dbReference>
<reference evidence="8" key="1">
    <citation type="submission" date="2017-04" db="EMBL/GenBank/DDBJ databases">
        <title>Function of individual gut microbiota members based on whole genome sequencing of pure cultures obtained from chicken caecum.</title>
        <authorList>
            <person name="Medvecky M."/>
            <person name="Cejkova D."/>
            <person name="Polansky O."/>
            <person name="Karasova D."/>
            <person name="Kubasova T."/>
            <person name="Cizek A."/>
            <person name="Rychlik I."/>
        </authorList>
    </citation>
    <scope>NUCLEOTIDE SEQUENCE [LARGE SCALE GENOMIC DNA]</scope>
    <source>
        <strain evidence="8">An178</strain>
    </source>
</reference>
<evidence type="ECO:0000256" key="4">
    <source>
        <dbReference type="ARBA" id="ARBA00022840"/>
    </source>
</evidence>
<dbReference type="InterPro" id="IPR036371">
    <property type="entry name" value="TPK_B1-bd_sf"/>
</dbReference>
<evidence type="ECO:0000256" key="1">
    <source>
        <dbReference type="ARBA" id="ARBA00022679"/>
    </source>
</evidence>
<dbReference type="SUPFAM" id="SSF63999">
    <property type="entry name" value="Thiamin pyrophosphokinase, catalytic domain"/>
    <property type="match status" value="1"/>
</dbReference>
<name>A0A1Y4LUW0_9FIRM</name>
<dbReference type="Pfam" id="PF04265">
    <property type="entry name" value="TPK_B1_binding"/>
    <property type="match status" value="1"/>
</dbReference>
<dbReference type="GO" id="GO:0016301">
    <property type="term" value="F:kinase activity"/>
    <property type="evidence" value="ECO:0007669"/>
    <property type="project" value="UniProtKB-KW"/>
</dbReference>
<dbReference type="Pfam" id="PF04263">
    <property type="entry name" value="TPK_catalytic"/>
    <property type="match status" value="1"/>
</dbReference>
<dbReference type="InterPro" id="IPR036759">
    <property type="entry name" value="TPK_catalytic_sf"/>
</dbReference>
<keyword evidence="4" id="KW-0067">ATP-binding</keyword>
<dbReference type="GO" id="GO:0004788">
    <property type="term" value="F:thiamine diphosphokinase activity"/>
    <property type="evidence" value="ECO:0007669"/>
    <property type="project" value="UniProtKB-UniRule"/>
</dbReference>
<keyword evidence="3 7" id="KW-0418">Kinase</keyword>
<evidence type="ECO:0000256" key="5">
    <source>
        <dbReference type="NCBIfam" id="TIGR01378"/>
    </source>
</evidence>
<evidence type="ECO:0000256" key="2">
    <source>
        <dbReference type="ARBA" id="ARBA00022741"/>
    </source>
</evidence>
<proteinExistence type="predicted"/>
<dbReference type="GO" id="GO:0006772">
    <property type="term" value="P:thiamine metabolic process"/>
    <property type="evidence" value="ECO:0007669"/>
    <property type="project" value="UniProtKB-UniRule"/>
</dbReference>
<dbReference type="GO" id="GO:0009229">
    <property type="term" value="P:thiamine diphosphate biosynthetic process"/>
    <property type="evidence" value="ECO:0007669"/>
    <property type="project" value="InterPro"/>
</dbReference>
<dbReference type="EMBL" id="NFKM01000014">
    <property type="protein sequence ID" value="OUP59389.1"/>
    <property type="molecule type" value="Genomic_DNA"/>
</dbReference>
<dbReference type="Gene3D" id="3.40.50.10240">
    <property type="entry name" value="Thiamin pyrophosphokinase, catalytic domain"/>
    <property type="match status" value="1"/>
</dbReference>
<gene>
    <name evidence="7" type="ORF">B5F14_07520</name>
</gene>
<evidence type="ECO:0000313" key="8">
    <source>
        <dbReference type="Proteomes" id="UP000195447"/>
    </source>
</evidence>
<sequence length="201" mass="22742">MKKALLITPMSKNIIQDDSYDYIGVDSGALLLMEAKIPMRFAVGDFDSMTEDESQRLQGACQIIRHPVQKNETDSELAVSLCKKKGYDEIVLYGALSGRIDHTFANIRLLMYRYPHLVLLDDHQKITLLSKGEHVIKKAYTHVSFFALEDTIITLEGFTYPLYKEPITVKDIFCVSNSIVHEEAKVTLDIGKVLCIQSNVK</sequence>
<evidence type="ECO:0000259" key="6">
    <source>
        <dbReference type="SMART" id="SM00983"/>
    </source>
</evidence>
<dbReference type="GO" id="GO:0030975">
    <property type="term" value="F:thiamine binding"/>
    <property type="evidence" value="ECO:0007669"/>
    <property type="project" value="InterPro"/>
</dbReference>
<dbReference type="GO" id="GO:0005524">
    <property type="term" value="F:ATP binding"/>
    <property type="evidence" value="ECO:0007669"/>
    <property type="project" value="UniProtKB-KW"/>
</dbReference>
<dbReference type="InterPro" id="IPR006282">
    <property type="entry name" value="Thi_PPkinase"/>
</dbReference>
<keyword evidence="2" id="KW-0547">Nucleotide-binding</keyword>
<keyword evidence="1" id="KW-0808">Transferase</keyword>
<dbReference type="Proteomes" id="UP000195447">
    <property type="component" value="Unassembled WGS sequence"/>
</dbReference>
<accession>A0A1Y4LUW0</accession>
<dbReference type="SMART" id="SM00983">
    <property type="entry name" value="TPK_B1_binding"/>
    <property type="match status" value="1"/>
</dbReference>
<feature type="domain" description="Thiamin pyrophosphokinase thiamin-binding" evidence="6">
    <location>
        <begin position="132"/>
        <end position="194"/>
    </location>
</feature>